<comment type="caution">
    <text evidence="2">The sequence shown here is derived from an EMBL/GenBank/DDBJ whole genome shotgun (WGS) entry which is preliminary data.</text>
</comment>
<protein>
    <submittedName>
        <fullName evidence="2">Uncharacterized protein</fullName>
    </submittedName>
</protein>
<dbReference type="RefSeq" id="WP_005006866.1">
    <property type="nucleotide sequence ID" value="NZ_HG422173.1"/>
</dbReference>
<dbReference type="AlphaFoldDB" id="M1Z9S0"/>
<dbReference type="Proteomes" id="UP000011704">
    <property type="component" value="Unassembled WGS sequence"/>
</dbReference>
<sequence length="129" mass="15066">MTLPFLQILTPYITLLLTVGIWVVGWLMKKLIADNDRHFLDVKTELKAKIDECGGELEKRIDKLERDLELLERSRLADHKYLYEQFVHKDGFHRTVGRTESAIGRIFKQLNELNRVVNRNIGAAESHHD</sequence>
<evidence type="ECO:0000313" key="3">
    <source>
        <dbReference type="Proteomes" id="UP000011704"/>
    </source>
</evidence>
<reference evidence="2 3" key="1">
    <citation type="journal article" date="2013" name="Front. Microbiol.">
        <title>The genome of Nitrospina gracilis illuminates the metabolism and evolution of the major marine nitrite oxidizer.</title>
        <authorList>
            <person name="Luecker S."/>
            <person name="Nowka B."/>
            <person name="Rattei T."/>
            <person name="Spieck E."/>
            <person name="and Daims H."/>
        </authorList>
    </citation>
    <scope>NUCLEOTIDE SEQUENCE [LARGE SCALE GENOMIC DNA]</scope>
    <source>
        <strain evidence="2 3">3/211</strain>
    </source>
</reference>
<evidence type="ECO:0000256" key="1">
    <source>
        <dbReference type="SAM" id="Phobius"/>
    </source>
</evidence>
<accession>M1Z9S0</accession>
<keyword evidence="1" id="KW-1133">Transmembrane helix</keyword>
<feature type="transmembrane region" description="Helical" evidence="1">
    <location>
        <begin position="6"/>
        <end position="28"/>
    </location>
</feature>
<keyword evidence="3" id="KW-1185">Reference proteome</keyword>
<evidence type="ECO:0000313" key="2">
    <source>
        <dbReference type="EMBL" id="CCQ89932.1"/>
    </source>
</evidence>
<dbReference type="EMBL" id="CAQJ01000021">
    <property type="protein sequence ID" value="CCQ89932.1"/>
    <property type="molecule type" value="Genomic_DNA"/>
</dbReference>
<dbReference type="InParanoid" id="M1Z9S0"/>
<dbReference type="STRING" id="1266370.NITGR_190042"/>
<name>M1Z9S0_NITG3</name>
<proteinExistence type="predicted"/>
<gene>
    <name evidence="2" type="ORF">NITGR_190042</name>
</gene>
<organism evidence="2 3">
    <name type="scientific">Nitrospina gracilis (strain 3/211)</name>
    <dbReference type="NCBI Taxonomy" id="1266370"/>
    <lineage>
        <taxon>Bacteria</taxon>
        <taxon>Pseudomonadati</taxon>
        <taxon>Nitrospinota/Tectimicrobiota group</taxon>
        <taxon>Nitrospinota</taxon>
        <taxon>Nitrospinia</taxon>
        <taxon>Nitrospinales</taxon>
        <taxon>Nitrospinaceae</taxon>
        <taxon>Nitrospina</taxon>
    </lineage>
</organism>
<keyword evidence="1" id="KW-0812">Transmembrane</keyword>
<dbReference type="HOGENOM" id="CLU_1946522_0_0_0"/>
<keyword evidence="1" id="KW-0472">Membrane</keyword>